<dbReference type="PANTHER" id="PTHR23159:SF31">
    <property type="entry name" value="CENTROSOME-ASSOCIATED PROTEIN CEP250 ISOFORM X1"/>
    <property type="match status" value="1"/>
</dbReference>
<name>A0ABX3Z0N6_9STAP</name>
<dbReference type="Proteomes" id="UP000195208">
    <property type="component" value="Unassembled WGS sequence"/>
</dbReference>
<feature type="domain" description="Phage tail tape measure protein" evidence="9">
    <location>
        <begin position="537"/>
        <end position="730"/>
    </location>
</feature>
<accession>A0ABX3Z0N6</accession>
<dbReference type="Pfam" id="PF10145">
    <property type="entry name" value="PhageMin_Tail"/>
    <property type="match status" value="1"/>
</dbReference>
<evidence type="ECO:0000256" key="1">
    <source>
        <dbReference type="ARBA" id="ARBA00001667"/>
    </source>
</evidence>
<dbReference type="InterPro" id="IPR010090">
    <property type="entry name" value="Phage_tape_meas"/>
</dbReference>
<evidence type="ECO:0000259" key="9">
    <source>
        <dbReference type="Pfam" id="PF10145"/>
    </source>
</evidence>
<protein>
    <recommendedName>
        <fullName evidence="4">lysostaphin</fullName>
        <ecNumber evidence="4">3.4.24.75</ecNumber>
    </recommendedName>
</protein>
<feature type="coiled-coil region" evidence="6">
    <location>
        <begin position="2475"/>
        <end position="2509"/>
    </location>
</feature>
<dbReference type="NCBIfam" id="TIGR01760">
    <property type="entry name" value="tape_meas_TP901"/>
    <property type="match status" value="1"/>
</dbReference>
<keyword evidence="6" id="KW-0175">Coiled coil</keyword>
<organism evidence="11 12">
    <name type="scientific">Staphylococcus agnetis</name>
    <dbReference type="NCBI Taxonomy" id="985762"/>
    <lineage>
        <taxon>Bacteria</taxon>
        <taxon>Bacillati</taxon>
        <taxon>Bacillota</taxon>
        <taxon>Bacilli</taxon>
        <taxon>Bacillales</taxon>
        <taxon>Staphylococcaceae</taxon>
        <taxon>Staphylococcus</taxon>
    </lineage>
</organism>
<reference evidence="11 12" key="1">
    <citation type="submission" date="2017-04" db="EMBL/GenBank/DDBJ databases">
        <title>Staphylococcus agnetis, a potential pathogen in the broiler production.</title>
        <authorList>
            <person name="Poulsen L."/>
        </authorList>
    </citation>
    <scope>NUCLEOTIDE SEQUENCE [LARGE SCALE GENOMIC DNA]</scope>
    <source>
        <strain evidence="11 12">723_310714_2_2_spleen</strain>
    </source>
</reference>
<evidence type="ECO:0000313" key="12">
    <source>
        <dbReference type="Proteomes" id="UP000195208"/>
    </source>
</evidence>
<feature type="domain" description="M23ase beta-sheet core" evidence="8">
    <location>
        <begin position="2003"/>
        <end position="2099"/>
    </location>
</feature>
<dbReference type="CDD" id="cd12797">
    <property type="entry name" value="M23_peptidase"/>
    <property type="match status" value="1"/>
</dbReference>
<evidence type="ECO:0000256" key="4">
    <source>
        <dbReference type="ARBA" id="ARBA00012322"/>
    </source>
</evidence>
<evidence type="ECO:0000256" key="6">
    <source>
        <dbReference type="SAM" id="Coils"/>
    </source>
</evidence>
<dbReference type="InterPro" id="IPR016047">
    <property type="entry name" value="M23ase_b-sheet_dom"/>
</dbReference>
<feature type="coiled-coil region" evidence="6">
    <location>
        <begin position="2293"/>
        <end position="2420"/>
    </location>
</feature>
<feature type="region of interest" description="Disordered" evidence="7">
    <location>
        <begin position="1672"/>
        <end position="1698"/>
    </location>
</feature>
<evidence type="ECO:0000313" key="11">
    <source>
        <dbReference type="EMBL" id="OTW30466.1"/>
    </source>
</evidence>
<dbReference type="Gene3D" id="1.10.530.10">
    <property type="match status" value="1"/>
</dbReference>
<comment type="similarity">
    <text evidence="3">Belongs to the peptidase M23B family.</text>
</comment>
<dbReference type="Gene3D" id="2.70.70.10">
    <property type="entry name" value="Glucose Permease (Domain IIA)"/>
    <property type="match status" value="1"/>
</dbReference>
<feature type="coiled-coil region" evidence="6">
    <location>
        <begin position="2154"/>
        <end position="2194"/>
    </location>
</feature>
<evidence type="ECO:0000259" key="8">
    <source>
        <dbReference type="Pfam" id="PF01551"/>
    </source>
</evidence>
<comment type="catalytic activity">
    <reaction evidence="1">
        <text>Hydrolysis of the -Gly-|-Gly- bond in the pentaglycine inter-peptide link joining staphylococcal cell wall peptidoglycans.</text>
        <dbReference type="EC" id="3.4.24.75"/>
    </reaction>
</comment>
<evidence type="ECO:0000259" key="10">
    <source>
        <dbReference type="Pfam" id="PF18013"/>
    </source>
</evidence>
<proteinExistence type="inferred from homology"/>
<gene>
    <name evidence="11" type="ORF">B9M88_09355</name>
</gene>
<keyword evidence="5" id="KW-0645">Protease</keyword>
<feature type="domain" description="Phage tail lysozyme" evidence="10">
    <location>
        <begin position="1831"/>
        <end position="1962"/>
    </location>
</feature>
<comment type="caution">
    <text evidence="11">The sequence shown here is derived from an EMBL/GenBank/DDBJ whole genome shotgun (WGS) entry which is preliminary data.</text>
</comment>
<dbReference type="Pfam" id="PF18013">
    <property type="entry name" value="Phage_lysozyme2"/>
    <property type="match status" value="1"/>
</dbReference>
<keyword evidence="12" id="KW-1185">Reference proteome</keyword>
<feature type="coiled-coil region" evidence="6">
    <location>
        <begin position="2617"/>
        <end position="2682"/>
    </location>
</feature>
<dbReference type="SUPFAM" id="SSF51261">
    <property type="entry name" value="Duplicated hybrid motif"/>
    <property type="match status" value="1"/>
</dbReference>
<evidence type="ECO:0000256" key="2">
    <source>
        <dbReference type="ARBA" id="ARBA00001947"/>
    </source>
</evidence>
<feature type="compositionally biased region" description="Basic and acidic residues" evidence="7">
    <location>
        <begin position="1685"/>
        <end position="1698"/>
    </location>
</feature>
<feature type="coiled-coil region" evidence="6">
    <location>
        <begin position="1388"/>
        <end position="1422"/>
    </location>
</feature>
<comment type="cofactor">
    <cofactor evidence="2">
        <name>Zn(2+)</name>
        <dbReference type="ChEBI" id="CHEBI:29105"/>
    </cofactor>
</comment>
<feature type="compositionally biased region" description="Gly residues" evidence="7">
    <location>
        <begin position="1673"/>
        <end position="1684"/>
    </location>
</feature>
<evidence type="ECO:0000256" key="7">
    <source>
        <dbReference type="SAM" id="MobiDB-lite"/>
    </source>
</evidence>
<dbReference type="EC" id="3.4.24.75" evidence="4"/>
<dbReference type="PANTHER" id="PTHR23159">
    <property type="entry name" value="CENTROSOMAL PROTEIN 2"/>
    <property type="match status" value="1"/>
</dbReference>
<dbReference type="InterPro" id="IPR041219">
    <property type="entry name" value="Phage_lysozyme2"/>
</dbReference>
<feature type="coiled-coil region" evidence="6">
    <location>
        <begin position="1086"/>
        <end position="1129"/>
    </location>
</feature>
<dbReference type="Pfam" id="PF01551">
    <property type="entry name" value="Peptidase_M23"/>
    <property type="match status" value="1"/>
</dbReference>
<sequence>MADFNIGILSTLDVDSSSSQQSINKTLKDIEKNINNINVGLEVNQNKGTAETARKSANSVVDTVNKSSQLKKIKVNLDVNITQSKANIRKAISKISNEMAKQKVKVNIEANVDTASAKNAGKTLSNAAQMGADLKNSLGSSSTLSDGQEKSKLQNLKATVVDLGKSYQNVGALKSEISKITNANLRSEVKQIKDADGALKAYRVTLQQVSNTGKALTKHNYDFKPNDDGSLSLQKITDLNSIDKARKQTHDQIVKSIQSEIAAIDKLNAKAKLTTDQADLLKSKYAELSRFKNAGGILESDQFNRVKNEVNGTLKAFEEQNLVLQHQKAIQKDIAKEIDRINKLNTQGKINSSQSKEIQGQLQHLAKMSKVSFIDPQQFEKAKSEVNKLTSEYLNQNKLLRQQESIMAQIERSERRLADSINKRATGQLKKELTGLNSGGLFGKDAAYQMNNIQGQIRTITAEAERATRSQMGFVESFRQAMVKFPIWMGASTLFFGAIQSGKTFLSIITDIDSKMITLAKVMGDDADLESVFNRANDAAQQFGQTISGVLDAYAEFARQGYNENDTAMFGNAALIASNVGEIDAKQAAEYLTSMSAQWETQAHDAMRQVDSLNQISNEYATTVDKLAQGQAKAGSTAKSMGLTFHETNAIIGSLTAKTKQSGDEIGNFMKAVLPKLYVGTGKNTIEGLGIDMKDSNGNLKSAITLLEEVSQKIKGIDKDQQAAIIRGLGGTYHYQRMQVLLDDLGKANSLYKQIKNTSENSAGSAIAENQKYLESVEAKINKAKVALEQFALAIGDAFVKAGMLDGLRIFTNLLTGLTQALQGLGTTAPLIGTIGAALSLFSKNVRSGFESARLSVADFITQANDLKKVRQNIDGISQVTAVQGAKGKFADNQTGAASSLVFDTAGRYDKNASKAQAATTSTIALSKAQKDLSISSLLSSNALTATNIKMTATTAVSRAATAAIAGLKMAFRGLLAATGIGLVITGISFALEKLIGSADKASSSIENFKMQQETLKQSIESMGGTTQIKELIDDYDMLQQKMNSGKSFNTEEAQKYKDTVSQLKNIFPDLSSREGQYGTVLNANSNILRQRIDLMQQQMQIEKEQLDIKKQQEAVEAAKNAREQADKLQTGGFWKPNLENALHAKNMTVGGAIHGDDAALDSKIQKVKSLTDAQNVLKQVNDRVAQAGRDGNSKEASQWNQKKQYIQDYINKKNEVAMLERVQIDAEATKFNTHVNNMKMKNYELGASGQSVMQTLTMSVQGMITSGKQAESVFNQFTSSLAQDKGFIAKMQSYENALDKFKNAKSDAERTDKLPQLEAAYSKVSAAILDAARSANMSKSEINQLKQSLEGNIEAEAGYNAEVTKGGKVTLDLTKKMKQNSGAVDENSQAKMDNADATDRMKEANEEAANAMQEAANKQELLGKALGELDAGNLGWDTKTDLVREYGKEAEQAMLNEASMRDFLMAKSDEEKEKYISDQQEKYATSEEFYQKVAGRGTELQKHMMEQYGIDTTNYADMKSLQDDINKIYNEGTAEQQEKLVNGIADSYGIDLSNFGTLGEKKDALENQLMQALGSKWNNYIIAIAETTEGIMSSLKDTALGMIPGFDNFADGLTDRVKSAANKLQINASQLILDKDDKWKKYADITAGKNGGIGQSLDDIKNKAYGASSGMDGLGRSGSGAGKGLDRAKKSMDDASKEAEKLNKEAEAAGITVEKLYKTFTVTTYVADELQMALDKVNHQIEKQKLHTQKYATWSQKYRDSLKEENRLIDEKTKKLNEQIRSMQDQIAAGQVIEYGLVDSSVDVPYYRYSANGLSGGEYGSISGLSGSSNQAKVWNYLKARGLSDHAVAGIMGNIERESRFNPAAKEQGGTGIGIAQWSFGRANNLRNFAKLKGKAWSDLNTQLDFLWHELTTTETNALRALKSSGSVVAAADAFQRKFERAGVVAQGKRNSAAKKYYNQFKGTGSNKAIKGMAGKSVVADPTAYLFDSTFGRYTKGGLSGAHYGLDITSANINNSAIRAAKSGVVTFKGWTGGGNTISIFDGKNTYTYMHMIRPSKLKVGSTVQAGQHVGNVGSTFGRGGRSTGPHLHVQVNKGRTPTGTFMDTFKGAHAAIDPRLGGYLKVSGGGSIDFNNLSTGSIATGSIDAAMADDLNRIQEERLAEIEAAINEHNEAEKMKQKVDELRKKLMDTQLEAIRNSQAKRENLYNIHKSHIESFDRSRELQAAKSAKYEYQLNKIEFEKGRNTAAWRKKNEELQISKELEQKWEQDKITYINKALKSNKDGIFGSQTVYRDEMEKAKREAEQNIRDIANGVMRARGEIAASLVDQIIDDYNDDVDKIQRIIDGYSKQKSHLDAMDVEQATELVRLTTEQHKEAKKRADTTQFYISQLEEQSKKIGKNAELQKRIKSQLNEMKTAYDDAALSAHEFLKEVAEIDIERQLTINLRRLKDFQKDLRTFEYNGAFISSEYQIDLFRDNQEKMIKGYAKEQDALRKNKKELEDMLELYKSLPSQAQKIRDSIDEVTNSLQESNKALHTVRSEMANAMIQSIKTIYQKQLEVATKAYDDEYKQFEKMINKKIRLLDDEAKDETFQKDVKDKTEALNKIREEIASRMGDDSLANQKKLKDLREQLQKGEEEYEAYLRNKNREDKKQTLQDELQDKNDQLQQQKEDLNKAFTDLLEDTRKYNEIQEELMKGQVDKYKVMVTDLSKFVSDNMKDIGNSIGQNILDAINETFKNLVDVATILNENNSSGNIPLPTSNLKPKPLSEVTAAAIRQLNALAPSAILNGLNIKDVMKPKDINKAISNVTTNNNTQAKALVNIENFNGSQKEVDNLVNNLETALRKNGIL</sequence>
<dbReference type="EMBL" id="NEFX01000018">
    <property type="protein sequence ID" value="OTW30466.1"/>
    <property type="molecule type" value="Genomic_DNA"/>
</dbReference>
<keyword evidence="5" id="KW-0482">Metalloprotease</keyword>
<dbReference type="InterPro" id="IPR011055">
    <property type="entry name" value="Dup_hybrid_motif"/>
</dbReference>
<dbReference type="RefSeq" id="WP_085622083.1">
    <property type="nucleotide sequence ID" value="NZ_NDYM01000002.1"/>
</dbReference>
<keyword evidence="5" id="KW-0378">Hydrolase</keyword>
<evidence type="ECO:0000256" key="3">
    <source>
        <dbReference type="ARBA" id="ARBA00006646"/>
    </source>
</evidence>
<evidence type="ECO:0000256" key="5">
    <source>
        <dbReference type="ARBA" id="ARBA00023049"/>
    </source>
</evidence>